<accession>A0A1M4N2P3</accession>
<evidence type="ECO:0000256" key="3">
    <source>
        <dbReference type="ARBA" id="ARBA00022679"/>
    </source>
</evidence>
<evidence type="ECO:0000256" key="2">
    <source>
        <dbReference type="ARBA" id="ARBA00022478"/>
    </source>
</evidence>
<dbReference type="Gene3D" id="1.10.260.40">
    <property type="entry name" value="lambda repressor-like DNA-binding domains"/>
    <property type="match status" value="1"/>
</dbReference>
<proteinExistence type="inferred from homology"/>
<protein>
    <recommendedName>
        <fullName evidence="9">RNA polymerase sigma-54 factor</fullName>
    </recommendedName>
</protein>
<evidence type="ECO:0000256" key="8">
    <source>
        <dbReference type="ARBA" id="ARBA00023163"/>
    </source>
</evidence>
<dbReference type="Gene3D" id="1.10.10.1330">
    <property type="entry name" value="RNA polymerase sigma-54 factor, core-binding domain"/>
    <property type="match status" value="1"/>
</dbReference>
<dbReference type="GO" id="GO:0006352">
    <property type="term" value="P:DNA-templated transcription initiation"/>
    <property type="evidence" value="ECO:0007669"/>
    <property type="project" value="InterPro"/>
</dbReference>
<evidence type="ECO:0000313" key="13">
    <source>
        <dbReference type="Proteomes" id="UP000184085"/>
    </source>
</evidence>
<dbReference type="PROSITE" id="PS50044">
    <property type="entry name" value="SIGMA54_3"/>
    <property type="match status" value="1"/>
</dbReference>
<dbReference type="GO" id="GO:0003677">
    <property type="term" value="F:DNA binding"/>
    <property type="evidence" value="ECO:0007669"/>
    <property type="project" value="UniProtKB-KW"/>
</dbReference>
<evidence type="ECO:0000256" key="4">
    <source>
        <dbReference type="ARBA" id="ARBA00022695"/>
    </source>
</evidence>
<keyword evidence="2 9" id="KW-0240">DNA-directed RNA polymerase</keyword>
<dbReference type="InterPro" id="IPR000394">
    <property type="entry name" value="RNA_pol_sigma_54"/>
</dbReference>
<evidence type="ECO:0000256" key="6">
    <source>
        <dbReference type="ARBA" id="ARBA00023082"/>
    </source>
</evidence>
<evidence type="ECO:0000256" key="5">
    <source>
        <dbReference type="ARBA" id="ARBA00023015"/>
    </source>
</evidence>
<dbReference type="NCBIfam" id="TIGR02395">
    <property type="entry name" value="rpoN_sigma"/>
    <property type="match status" value="1"/>
</dbReference>
<evidence type="ECO:0000256" key="7">
    <source>
        <dbReference type="ARBA" id="ARBA00023125"/>
    </source>
</evidence>
<dbReference type="InterPro" id="IPR007046">
    <property type="entry name" value="RNA_pol_sigma_54_core-bd"/>
</dbReference>
<dbReference type="GO" id="GO:0001216">
    <property type="term" value="F:DNA-binding transcription activator activity"/>
    <property type="evidence" value="ECO:0007669"/>
    <property type="project" value="InterPro"/>
</dbReference>
<dbReference type="PRINTS" id="PR00045">
    <property type="entry name" value="SIGMA54FCT"/>
</dbReference>
<sequence>MQLSYTQQLGQRQSLVMTAQLQQAICLLQLSNTDLQSYIESEAEENPFVEVARPTSDRLREPALSKRSASDYDDVTARAAYHAPSLYGHVAAQFDLMFDTPRDRVVAECFLEAIEPSGWLGESLEDIAFRAAITMEEAEDMLARVQQVDPAGLFARSLAECLTLQAADKNMLTPIMSGILSNLPKLAAADLNGLSRACGCSMEELRNELKEVRRLNPKPGADFIYGDIAQREPDLIVSKGEEGWLVDLNRSTLPAVVVDEAKAETVTRDKTATEFVGERLSLARWLRRAVEHRNQTILLVGAEIVRRQAAFLEHGPAHIVPMTLKDVAEAVGVHESTVSRVTTGMLIVTPQGTFGLKTFFSTALSTDGDEASSSAAIRHRVQQLVKDEDPSKPLSDDAIAKIITDEGTHLARRTVAKYREMLKIPSSFQRKRRAKLAN</sequence>
<feature type="domain" description="RNA polymerase sigma factor 54 DNA-binding" evidence="10">
    <location>
        <begin position="275"/>
        <end position="432"/>
    </location>
</feature>
<dbReference type="PROSITE" id="PS00717">
    <property type="entry name" value="SIGMA54_1"/>
    <property type="match status" value="1"/>
</dbReference>
<dbReference type="InterPro" id="IPR010982">
    <property type="entry name" value="Lambda_DNA-bd_dom_sf"/>
</dbReference>
<evidence type="ECO:0000313" key="12">
    <source>
        <dbReference type="EMBL" id="SCM69123.1"/>
    </source>
</evidence>
<dbReference type="EMBL" id="FMJB01000063">
    <property type="protein sequence ID" value="SCM69123.1"/>
    <property type="molecule type" value="Genomic_DNA"/>
</dbReference>
<name>A0A1M4N2P3_9RHOB</name>
<dbReference type="AlphaFoldDB" id="A0A1M4N2P3"/>
<comment type="similarity">
    <text evidence="1 9">Belongs to the sigma-54 factor family.</text>
</comment>
<dbReference type="PROSITE" id="PS00718">
    <property type="entry name" value="SIGMA54_2"/>
    <property type="match status" value="1"/>
</dbReference>
<evidence type="ECO:0000256" key="9">
    <source>
        <dbReference type="PIRNR" id="PIRNR000774"/>
    </source>
</evidence>
<dbReference type="PANTHER" id="PTHR32248">
    <property type="entry name" value="RNA POLYMERASE SIGMA-54 FACTOR"/>
    <property type="match status" value="1"/>
</dbReference>
<keyword evidence="8 9" id="KW-0804">Transcription</keyword>
<dbReference type="InterPro" id="IPR038709">
    <property type="entry name" value="RpoN_core-bd_sf"/>
</dbReference>
<keyword evidence="7 9" id="KW-0238">DNA-binding</keyword>
<organism evidence="12 13">
    <name type="scientific">Donghicola eburneus</name>
    <dbReference type="NCBI Taxonomy" id="393278"/>
    <lineage>
        <taxon>Bacteria</taxon>
        <taxon>Pseudomonadati</taxon>
        <taxon>Pseudomonadota</taxon>
        <taxon>Alphaproteobacteria</taxon>
        <taxon>Rhodobacterales</taxon>
        <taxon>Roseobacteraceae</taxon>
        <taxon>Donghicola</taxon>
    </lineage>
</organism>
<evidence type="ECO:0000259" key="10">
    <source>
        <dbReference type="Pfam" id="PF04552"/>
    </source>
</evidence>
<dbReference type="PIRSF" id="PIRSF000774">
    <property type="entry name" value="RpoN"/>
    <property type="match status" value="1"/>
</dbReference>
<dbReference type="Gene3D" id="1.10.10.60">
    <property type="entry name" value="Homeodomain-like"/>
    <property type="match status" value="1"/>
</dbReference>
<dbReference type="GO" id="GO:0000428">
    <property type="term" value="C:DNA-directed RNA polymerase complex"/>
    <property type="evidence" value="ECO:0007669"/>
    <property type="project" value="UniProtKB-KW"/>
</dbReference>
<dbReference type="RefSeq" id="WP_072708376.1">
    <property type="nucleotide sequence ID" value="NZ_FMJB01000063.1"/>
</dbReference>
<evidence type="ECO:0000256" key="1">
    <source>
        <dbReference type="ARBA" id="ARBA00008798"/>
    </source>
</evidence>
<keyword evidence="13" id="KW-1185">Reference proteome</keyword>
<keyword evidence="4 9" id="KW-0548">Nucleotidyltransferase</keyword>
<keyword evidence="5 9" id="KW-0805">Transcription regulation</keyword>
<dbReference type="InterPro" id="IPR007634">
    <property type="entry name" value="RNA_pol_sigma_54_DNA-bd"/>
</dbReference>
<dbReference type="PANTHER" id="PTHR32248:SF4">
    <property type="entry name" value="RNA POLYMERASE SIGMA-54 FACTOR"/>
    <property type="match status" value="1"/>
</dbReference>
<dbReference type="GO" id="GO:0016987">
    <property type="term" value="F:sigma factor activity"/>
    <property type="evidence" value="ECO:0007669"/>
    <property type="project" value="UniProtKB-KW"/>
</dbReference>
<evidence type="ECO:0000259" key="11">
    <source>
        <dbReference type="Pfam" id="PF04963"/>
    </source>
</evidence>
<dbReference type="Pfam" id="PF04552">
    <property type="entry name" value="Sigma54_DBD"/>
    <property type="match status" value="1"/>
</dbReference>
<feature type="domain" description="RNA polymerase sigma factor 54 core-binding" evidence="11">
    <location>
        <begin position="81"/>
        <end position="260"/>
    </location>
</feature>
<dbReference type="Proteomes" id="UP000184085">
    <property type="component" value="Unassembled WGS sequence"/>
</dbReference>
<gene>
    <name evidence="12" type="primary">rpoN</name>
    <name evidence="12" type="ORF">KARMA_3356</name>
</gene>
<keyword evidence="3 9" id="KW-0808">Transferase</keyword>
<keyword evidence="6 9" id="KW-0731">Sigma factor</keyword>
<dbReference type="GO" id="GO:0016779">
    <property type="term" value="F:nucleotidyltransferase activity"/>
    <property type="evidence" value="ECO:0007669"/>
    <property type="project" value="UniProtKB-KW"/>
</dbReference>
<reference evidence="13" key="1">
    <citation type="submission" date="2016-09" db="EMBL/GenBank/DDBJ databases">
        <authorList>
            <person name="Wibberg D."/>
        </authorList>
    </citation>
    <scope>NUCLEOTIDE SEQUENCE [LARGE SCALE GENOMIC DNA]</scope>
</reference>
<dbReference type="Pfam" id="PF00309">
    <property type="entry name" value="Sigma54_AID"/>
    <property type="match status" value="1"/>
</dbReference>
<comment type="function">
    <text evidence="9">Sigma factors are initiation factors that promote the attachment of RNA polymerase to specific initiation sites and are then released.</text>
</comment>
<dbReference type="Pfam" id="PF04963">
    <property type="entry name" value="Sigma54_CBD"/>
    <property type="match status" value="1"/>
</dbReference>